<dbReference type="EMBL" id="CP009622">
    <property type="protein sequence ID" value="AIU31807.1"/>
    <property type="molecule type" value="Genomic_DNA"/>
</dbReference>
<keyword evidence="2" id="KW-0812">Transmembrane</keyword>
<evidence type="ECO:0000256" key="2">
    <source>
        <dbReference type="SAM" id="Phobius"/>
    </source>
</evidence>
<evidence type="ECO:0000256" key="1">
    <source>
        <dbReference type="SAM" id="Coils"/>
    </source>
</evidence>
<protein>
    <submittedName>
        <fullName evidence="4">Laminin subunit beta-1</fullName>
    </submittedName>
</protein>
<reference evidence="4 5" key="1">
    <citation type="journal article" date="2015" name="Genome Announc.">
        <title>Genome Sequence of Corynebacterium ulcerans Strain FRC11.</title>
        <authorList>
            <person name="Benevides Lde J."/>
            <person name="Viana M.V."/>
            <person name="Mariano D.C."/>
            <person name="Rocha Fde S."/>
            <person name="Bagano P.C."/>
            <person name="Folador E.L."/>
            <person name="Pereira F.L."/>
            <person name="Dorella F.A."/>
            <person name="Leal C.A."/>
            <person name="Carvalho A.F."/>
            <person name="Soares Sde C."/>
            <person name="Carneiro A."/>
            <person name="Ramos R."/>
            <person name="Badell-Ocando E."/>
            <person name="Guiso N."/>
            <person name="Silva A."/>
            <person name="Figueiredo H."/>
            <person name="Azevedo V."/>
            <person name="Guimaraes L.C."/>
        </authorList>
    </citation>
    <scope>NUCLEOTIDE SEQUENCE [LARGE SCALE GENOMIC DNA]</scope>
    <source>
        <strain evidence="5">FRC0011</strain>
    </source>
</reference>
<feature type="signal peptide" evidence="3">
    <location>
        <begin position="1"/>
        <end position="25"/>
    </location>
</feature>
<keyword evidence="3" id="KW-0732">Signal</keyword>
<dbReference type="Proteomes" id="UP000029910">
    <property type="component" value="Chromosome"/>
</dbReference>
<dbReference type="SUPFAM" id="SSF57997">
    <property type="entry name" value="Tropomyosin"/>
    <property type="match status" value="1"/>
</dbReference>
<keyword evidence="2" id="KW-1133">Transmembrane helix</keyword>
<organism evidence="4 5">
    <name type="scientific">Corynebacterium ramonii</name>
    <dbReference type="NCBI Taxonomy" id="3026968"/>
    <lineage>
        <taxon>Bacteria</taxon>
        <taxon>Bacillati</taxon>
        <taxon>Actinomycetota</taxon>
        <taxon>Actinomycetes</taxon>
        <taxon>Mycobacteriales</taxon>
        <taxon>Corynebacteriaceae</taxon>
        <taxon>Corynebacterium</taxon>
    </lineage>
</organism>
<gene>
    <name evidence="4" type="ORF">CulFRC11_0208</name>
</gene>
<evidence type="ECO:0000256" key="3">
    <source>
        <dbReference type="SAM" id="SignalP"/>
    </source>
</evidence>
<keyword evidence="1" id="KW-0175">Coiled coil</keyword>
<proteinExistence type="predicted"/>
<feature type="coiled-coil region" evidence="1">
    <location>
        <begin position="87"/>
        <end position="285"/>
    </location>
</feature>
<evidence type="ECO:0000313" key="5">
    <source>
        <dbReference type="Proteomes" id="UP000029910"/>
    </source>
</evidence>
<accession>A0ABM5RPR0</accession>
<keyword evidence="5" id="KW-1185">Reference proteome</keyword>
<feature type="chain" id="PRO_5046647799" evidence="3">
    <location>
        <begin position="26"/>
        <end position="337"/>
    </location>
</feature>
<feature type="transmembrane region" description="Helical" evidence="2">
    <location>
        <begin position="305"/>
        <end position="326"/>
    </location>
</feature>
<sequence>MKKLVSTVVSCAIAGSILTAPVAGAQETRIDDIVITRNADGSPSVLTSCSGNKNSAPEMRISQCETALINELAGILLNGDNVSREQEKRLEEQARRFSELARILENTQAENAFLIRLIIQKLDVIKGLAHENHQQRQKIHALTGKLNVLKNELNTSNKRLEDAQAENQELQEYLQESLDIIDKQNEIIEEQDRTIEGLLDQIEDLQDDNEALGEENDALREDYKKALDALKKSLEESKELAEKNHALKNQLANAQSKIEELEKKYAEAQRDILGLKNDNKRLEDLNKKNLDKLGETEGKLNTASILATVFGVISAIAAIIGIGGFLKPIIDRFFHHR</sequence>
<evidence type="ECO:0000313" key="4">
    <source>
        <dbReference type="EMBL" id="AIU31807.1"/>
    </source>
</evidence>
<name>A0ABM5RPR0_9CORY</name>
<dbReference type="RefSeq" id="WP_031269890.1">
    <property type="nucleotide sequence ID" value="NZ_CP009622.1"/>
</dbReference>
<keyword evidence="2" id="KW-0472">Membrane</keyword>